<dbReference type="Gene3D" id="3.40.30.10">
    <property type="entry name" value="Glutaredoxin"/>
    <property type="match status" value="1"/>
</dbReference>
<organism evidence="4 5">
    <name type="scientific">Diplocarpon coronariae</name>
    <dbReference type="NCBI Taxonomy" id="2795749"/>
    <lineage>
        <taxon>Eukaryota</taxon>
        <taxon>Fungi</taxon>
        <taxon>Dikarya</taxon>
        <taxon>Ascomycota</taxon>
        <taxon>Pezizomycotina</taxon>
        <taxon>Leotiomycetes</taxon>
        <taxon>Helotiales</taxon>
        <taxon>Drepanopezizaceae</taxon>
        <taxon>Diplocarpon</taxon>
    </lineage>
</organism>
<keyword evidence="2" id="KW-1015">Disulfide bond</keyword>
<dbReference type="EMBL" id="MZNU01000345">
    <property type="protein sequence ID" value="OWO99732.1"/>
    <property type="molecule type" value="Genomic_DNA"/>
</dbReference>
<dbReference type="PROSITE" id="PS00194">
    <property type="entry name" value="THIOREDOXIN_1"/>
    <property type="match status" value="1"/>
</dbReference>
<evidence type="ECO:0000313" key="5">
    <source>
        <dbReference type="Proteomes" id="UP000242519"/>
    </source>
</evidence>
<dbReference type="OrthoDB" id="2121326at2759"/>
<dbReference type="AlphaFoldDB" id="A0A218YW76"/>
<dbReference type="InterPro" id="IPR017937">
    <property type="entry name" value="Thioredoxin_CS"/>
</dbReference>
<evidence type="ECO:0000256" key="2">
    <source>
        <dbReference type="ARBA" id="ARBA00023157"/>
    </source>
</evidence>
<evidence type="ECO:0000259" key="3">
    <source>
        <dbReference type="PROSITE" id="PS51352"/>
    </source>
</evidence>
<dbReference type="PRINTS" id="PR00421">
    <property type="entry name" value="THIOREDOXIN"/>
</dbReference>
<dbReference type="Proteomes" id="UP000242519">
    <property type="component" value="Unassembled WGS sequence"/>
</dbReference>
<dbReference type="Pfam" id="PF00085">
    <property type="entry name" value="Thioredoxin"/>
    <property type="match status" value="1"/>
</dbReference>
<dbReference type="InterPro" id="IPR013766">
    <property type="entry name" value="Thioredoxin_domain"/>
</dbReference>
<sequence length="214" mass="22530">MPSTVSIGSSAEFSKLLSSSTILVADFYADWCGPCKAIAPTYESLAAKHSKPNRVTFTKINVDNQQEIAQKYVNSMPTFMIFRSGSIINTIRGADARGLTTAVESAVKLAGTAIPAYSSAGRTLGGAPSHRASMSRSFSLQGIIDAVIGFLGLYLISLFSFDAYAAAENSPFNVHKAGQAQVNVAGGKKVERRMGAPTQAGKKLGTIADLADKD</sequence>
<keyword evidence="5" id="KW-1185">Reference proteome</keyword>
<reference evidence="4 5" key="1">
    <citation type="submission" date="2017-04" db="EMBL/GenBank/DDBJ databases">
        <title>Draft genome sequence of Marssonina coronaria NL1: causal agent of apple blotch.</title>
        <authorList>
            <person name="Cheng Q."/>
        </authorList>
    </citation>
    <scope>NUCLEOTIDE SEQUENCE [LARGE SCALE GENOMIC DNA]</scope>
    <source>
        <strain evidence="4 5">NL1</strain>
    </source>
</reference>
<comment type="similarity">
    <text evidence="1">Belongs to the thioredoxin family.</text>
</comment>
<dbReference type="CDD" id="cd02947">
    <property type="entry name" value="TRX_family"/>
    <property type="match status" value="1"/>
</dbReference>
<feature type="domain" description="Thioredoxin" evidence="3">
    <location>
        <begin position="1"/>
        <end position="108"/>
    </location>
</feature>
<dbReference type="PANTHER" id="PTHR46115">
    <property type="entry name" value="THIOREDOXIN-LIKE PROTEIN 1"/>
    <property type="match status" value="1"/>
</dbReference>
<gene>
    <name evidence="4" type="ORF">B2J93_9482</name>
</gene>
<evidence type="ECO:0000313" key="4">
    <source>
        <dbReference type="EMBL" id="OWO99732.1"/>
    </source>
</evidence>
<proteinExistence type="inferred from homology"/>
<accession>A0A218YW76</accession>
<dbReference type="InParanoid" id="A0A218YW76"/>
<dbReference type="PROSITE" id="PS51352">
    <property type="entry name" value="THIOREDOXIN_2"/>
    <property type="match status" value="1"/>
</dbReference>
<dbReference type="SUPFAM" id="SSF52833">
    <property type="entry name" value="Thioredoxin-like"/>
    <property type="match status" value="1"/>
</dbReference>
<dbReference type="STRING" id="503106.A0A218YW76"/>
<name>A0A218YW76_9HELO</name>
<evidence type="ECO:0000256" key="1">
    <source>
        <dbReference type="ARBA" id="ARBA00008987"/>
    </source>
</evidence>
<dbReference type="InterPro" id="IPR036249">
    <property type="entry name" value="Thioredoxin-like_sf"/>
</dbReference>
<protein>
    <recommendedName>
        <fullName evidence="3">Thioredoxin domain-containing protein</fullName>
    </recommendedName>
</protein>
<comment type="caution">
    <text evidence="4">The sequence shown here is derived from an EMBL/GenBank/DDBJ whole genome shotgun (WGS) entry which is preliminary data.</text>
</comment>